<accession>A0AAF0CCA5</accession>
<name>A0AAF0CCA5_9GAMM</name>
<dbReference type="PANTHER" id="PTHR32347:SF23">
    <property type="entry name" value="BLL5650 PROTEIN"/>
    <property type="match status" value="1"/>
</dbReference>
<dbReference type="KEGG" id="tvd:SG34_013070"/>
<evidence type="ECO:0000313" key="6">
    <source>
        <dbReference type="EMBL" id="WDE07740.1"/>
    </source>
</evidence>
<dbReference type="SUPFAM" id="SSF111369">
    <property type="entry name" value="HlyD-like secretion proteins"/>
    <property type="match status" value="1"/>
</dbReference>
<dbReference type="NCBIfam" id="TIGR01730">
    <property type="entry name" value="RND_mfp"/>
    <property type="match status" value="1"/>
</dbReference>
<feature type="coiled-coil region" evidence="4">
    <location>
        <begin position="456"/>
        <end position="516"/>
    </location>
</feature>
<reference evidence="6 7" key="1">
    <citation type="journal article" date="2015" name="Genome Announc.">
        <title>Draft Genome Sequences of Marine Isolates of Thalassomonas viridans and Thalassomonas actiniarum.</title>
        <authorList>
            <person name="Olonade I."/>
            <person name="van Zyl L.J."/>
            <person name="Trindade M."/>
        </authorList>
    </citation>
    <scope>NUCLEOTIDE SEQUENCE [LARGE SCALE GENOMIC DNA]</scope>
    <source>
        <strain evidence="6 7">XOM25</strain>
    </source>
</reference>
<dbReference type="EMBL" id="CP059733">
    <property type="protein sequence ID" value="WDE07740.1"/>
    <property type="molecule type" value="Genomic_DNA"/>
</dbReference>
<dbReference type="GO" id="GO:0030313">
    <property type="term" value="C:cell envelope"/>
    <property type="evidence" value="ECO:0007669"/>
    <property type="project" value="UniProtKB-SubCell"/>
</dbReference>
<gene>
    <name evidence="6" type="ORF">SG34_013070</name>
</gene>
<comment type="subcellular location">
    <subcellularLocation>
        <location evidence="1">Cell envelope</location>
    </subcellularLocation>
</comment>
<dbReference type="Proteomes" id="UP000032352">
    <property type="component" value="Chromosome"/>
</dbReference>
<dbReference type="AlphaFoldDB" id="A0AAF0CCA5"/>
<evidence type="ECO:0000256" key="2">
    <source>
        <dbReference type="ARBA" id="ARBA00009477"/>
    </source>
</evidence>
<dbReference type="RefSeq" id="WP_044842746.1">
    <property type="nucleotide sequence ID" value="NZ_CP059733.1"/>
</dbReference>
<evidence type="ECO:0000313" key="7">
    <source>
        <dbReference type="Proteomes" id="UP000032352"/>
    </source>
</evidence>
<organism evidence="6 7">
    <name type="scientific">Thalassomonas viridans</name>
    <dbReference type="NCBI Taxonomy" id="137584"/>
    <lineage>
        <taxon>Bacteria</taxon>
        <taxon>Pseudomonadati</taxon>
        <taxon>Pseudomonadota</taxon>
        <taxon>Gammaproteobacteria</taxon>
        <taxon>Alteromonadales</taxon>
        <taxon>Colwelliaceae</taxon>
        <taxon>Thalassomonas</taxon>
    </lineage>
</organism>
<dbReference type="Gene3D" id="2.40.30.170">
    <property type="match status" value="1"/>
</dbReference>
<evidence type="ECO:0000256" key="3">
    <source>
        <dbReference type="ARBA" id="ARBA00023054"/>
    </source>
</evidence>
<evidence type="ECO:0000256" key="5">
    <source>
        <dbReference type="SAM" id="MobiDB-lite"/>
    </source>
</evidence>
<dbReference type="InterPro" id="IPR006143">
    <property type="entry name" value="RND_pump_MFP"/>
</dbReference>
<keyword evidence="7" id="KW-1185">Reference proteome</keyword>
<proteinExistence type="inferred from homology"/>
<comment type="similarity">
    <text evidence="2">Belongs to the membrane fusion protein (MFP) (TC 8.A.1) family.</text>
</comment>
<keyword evidence="3 4" id="KW-0175">Coiled coil</keyword>
<dbReference type="InterPro" id="IPR050465">
    <property type="entry name" value="UPF0194_transport"/>
</dbReference>
<dbReference type="GO" id="GO:0016020">
    <property type="term" value="C:membrane"/>
    <property type="evidence" value="ECO:0007669"/>
    <property type="project" value="InterPro"/>
</dbReference>
<evidence type="ECO:0000256" key="4">
    <source>
        <dbReference type="SAM" id="Coils"/>
    </source>
</evidence>
<dbReference type="PANTHER" id="PTHR32347">
    <property type="entry name" value="EFFLUX SYSTEM COMPONENT YKNX-RELATED"/>
    <property type="match status" value="1"/>
</dbReference>
<protein>
    <submittedName>
        <fullName evidence="6">Efflux RND transporter periplasmic adaptor subunit</fullName>
    </submittedName>
</protein>
<evidence type="ECO:0000256" key="1">
    <source>
        <dbReference type="ARBA" id="ARBA00004196"/>
    </source>
</evidence>
<dbReference type="Gene3D" id="2.40.50.100">
    <property type="match status" value="1"/>
</dbReference>
<dbReference type="GO" id="GO:0022857">
    <property type="term" value="F:transmembrane transporter activity"/>
    <property type="evidence" value="ECO:0007669"/>
    <property type="project" value="InterPro"/>
</dbReference>
<sequence length="656" mass="71811">METSSPPVKTPAEDDIQDPDRGGVAGKSSRESGVKPDSSSDDISADDIPSSSSHFLAGAEKAPGELPLLALNWLNWQASMVSGVLCAGIFLPAKASGQEPELLAQYPQTGINRELLEQVACLSLASGKSSIRFNQEYTSNKGQTCDLLACPLMVDNRVSVIVALAISPRSKPQCHAVIQLLEWGMLWLESLLRQEMLSRRQQSAITLKLLQSVLGHSSVKASALEVVNMLSRQFACKRVSIGLHYGLSVRLLALSDIGHFERDREFVREIEAVMNEAIDQGTSLVYRRDDASATAVMQAHTRLAKQQGNIAIHTRLLAGQNGYIGAITCELDDKADLSRENLAMYEAVSRVLGPVFELRMKNEAPWLTKTLAALREAAAALLGAGYLKVKIALLVSVLVLAGLSLVSGDFEVKAPASLQGKVRQLLVAPQDGFIEKGLVSAGDQVGQGQLLASLDDSQLQLQRQKWQSEHNKLQKQYQQAFSGRERARLGILQARLDQASAEIQLIDEQLNRTRLKAPFDGIILSGDLDQAQGAPVTRGQVLFEVTPLNHYRVVLEVDEYDIARLKPGQTGSLIMTALPGTRFNITLEKVIPVAISSDGYNYFRVQARLEQPSSVLRPGMRGVAKITITRKKLLWIWTRALKERLSLWFWSLGAPG</sequence>
<reference evidence="6 7" key="2">
    <citation type="journal article" date="2022" name="Mar. Drugs">
        <title>Bioassay-Guided Fractionation Leads to the Detection of Cholic Acid Generated by the Rare Thalassomonas sp.</title>
        <authorList>
            <person name="Pheiffer F."/>
            <person name="Schneider Y.K."/>
            <person name="Hansen E.H."/>
            <person name="Andersen J.H."/>
            <person name="Isaksson J."/>
            <person name="Busche T."/>
            <person name="R C."/>
            <person name="Kalinowski J."/>
            <person name="Zyl L.V."/>
            <person name="Trindade M."/>
        </authorList>
    </citation>
    <scope>NUCLEOTIDE SEQUENCE [LARGE SCALE GENOMIC DNA]</scope>
    <source>
        <strain evidence="6 7">XOM25</strain>
    </source>
</reference>
<feature type="region of interest" description="Disordered" evidence="5">
    <location>
        <begin position="1"/>
        <end position="55"/>
    </location>
</feature>